<keyword evidence="6" id="KW-0547">Nucleotide-binding</keyword>
<dbReference type="Gene3D" id="3.30.200.20">
    <property type="entry name" value="Phosphorylase Kinase, domain 1"/>
    <property type="match status" value="1"/>
</dbReference>
<keyword evidence="3" id="KW-0723">Serine/threonine-protein kinase</keyword>
<keyword evidence="4" id="KW-0808">Transferase</keyword>
<reference evidence="14" key="1">
    <citation type="submission" date="2022-10" db="EMBL/GenBank/DDBJ databases">
        <title>The complete genomes of actinobacterial strains from the NBC collection.</title>
        <authorList>
            <person name="Joergensen T.S."/>
            <person name="Alvarez Arevalo M."/>
            <person name="Sterndorff E.B."/>
            <person name="Faurdal D."/>
            <person name="Vuksanovic O."/>
            <person name="Mourched A.-S."/>
            <person name="Charusanti P."/>
            <person name="Shaw S."/>
            <person name="Blin K."/>
            <person name="Weber T."/>
        </authorList>
    </citation>
    <scope>NUCLEOTIDE SEQUENCE</scope>
    <source>
        <strain evidence="14">NBC_00222</strain>
    </source>
</reference>
<dbReference type="InterPro" id="IPR051272">
    <property type="entry name" value="RIO-type_Ser/Thr_kinase"/>
</dbReference>
<feature type="region of interest" description="Disordered" evidence="12">
    <location>
        <begin position="1"/>
        <end position="107"/>
    </location>
</feature>
<evidence type="ECO:0000256" key="5">
    <source>
        <dbReference type="ARBA" id="ARBA00022723"/>
    </source>
</evidence>
<keyword evidence="7" id="KW-0418">Kinase</keyword>
<gene>
    <name evidence="14" type="ORF">OHA16_00540</name>
</gene>
<feature type="compositionally biased region" description="Basic and acidic residues" evidence="12">
    <location>
        <begin position="26"/>
        <end position="44"/>
    </location>
</feature>
<evidence type="ECO:0000256" key="9">
    <source>
        <dbReference type="ARBA" id="ARBA00022842"/>
    </source>
</evidence>
<comment type="similarity">
    <text evidence="1">Belongs to the protein kinase superfamily. RIO-type Ser/Thr kinase family.</text>
</comment>
<evidence type="ECO:0000256" key="10">
    <source>
        <dbReference type="ARBA" id="ARBA00047899"/>
    </source>
</evidence>
<dbReference type="Gene3D" id="1.10.510.10">
    <property type="entry name" value="Transferase(Phosphotransferase) domain 1"/>
    <property type="match status" value="1"/>
</dbReference>
<evidence type="ECO:0000256" key="4">
    <source>
        <dbReference type="ARBA" id="ARBA00022679"/>
    </source>
</evidence>
<keyword evidence="15" id="KW-1185">Reference proteome</keyword>
<evidence type="ECO:0000256" key="6">
    <source>
        <dbReference type="ARBA" id="ARBA00022741"/>
    </source>
</evidence>
<name>A0ABZ1TRF5_9ACTN</name>
<comment type="catalytic activity">
    <reaction evidence="11">
        <text>L-seryl-[protein] + ATP = O-phospho-L-seryl-[protein] + ADP + H(+)</text>
        <dbReference type="Rhea" id="RHEA:17989"/>
        <dbReference type="Rhea" id="RHEA-COMP:9863"/>
        <dbReference type="Rhea" id="RHEA-COMP:11604"/>
        <dbReference type="ChEBI" id="CHEBI:15378"/>
        <dbReference type="ChEBI" id="CHEBI:29999"/>
        <dbReference type="ChEBI" id="CHEBI:30616"/>
        <dbReference type="ChEBI" id="CHEBI:83421"/>
        <dbReference type="ChEBI" id="CHEBI:456216"/>
        <dbReference type="EC" id="2.7.11.1"/>
    </reaction>
</comment>
<dbReference type="Pfam" id="PF01163">
    <property type="entry name" value="RIO1"/>
    <property type="match status" value="1"/>
</dbReference>
<evidence type="ECO:0000313" key="14">
    <source>
        <dbReference type="EMBL" id="WUQ81581.1"/>
    </source>
</evidence>
<dbReference type="InterPro" id="IPR000687">
    <property type="entry name" value="RIO_kinase"/>
</dbReference>
<dbReference type="PANTHER" id="PTHR45723">
    <property type="entry name" value="SERINE/THREONINE-PROTEIN KINASE RIO1"/>
    <property type="match status" value="1"/>
</dbReference>
<evidence type="ECO:0000256" key="8">
    <source>
        <dbReference type="ARBA" id="ARBA00022840"/>
    </source>
</evidence>
<dbReference type="InterPro" id="IPR018934">
    <property type="entry name" value="RIO_dom"/>
</dbReference>
<feature type="compositionally biased region" description="Basic and acidic residues" evidence="12">
    <location>
        <begin position="1"/>
        <end position="12"/>
    </location>
</feature>
<protein>
    <recommendedName>
        <fullName evidence="2">non-specific serine/threonine protein kinase</fullName>
        <ecNumber evidence="2">2.7.11.1</ecNumber>
    </recommendedName>
</protein>
<feature type="domain" description="RIO kinase" evidence="13">
    <location>
        <begin position="86"/>
        <end position="332"/>
    </location>
</feature>
<proteinExistence type="inferred from homology"/>
<evidence type="ECO:0000256" key="7">
    <source>
        <dbReference type="ARBA" id="ARBA00022777"/>
    </source>
</evidence>
<sequence>MRERFSDTDSFSRIRAKGAPRRGRRSERFDDHEPEVVFGFDDHGAYAVDSDEYADFDGDRESHDGDHENYDDSHDSYDDNPDGPAGGDRWSTWDQSTPTEKGPEPRPAWVVTELAAVDTELGLVKTGKEADVFLLERGVPGTDRRTLMAAKRYRDSQHRMFHRDSGYLEGRRHKESRIARAMAKRTAFGKEAIAAQWAGAEFTALCRLWSAGVAVPYPVQITGTEILMEFVGDESGAAAPRLAQLRAEEVDVEDLWEQLGRSLSLLAGDGYAHGDLSAYNILVHEGRLVIIDVPQIVDVVANPRGRSFLERDVRNVGAWFVSRGLPEQRVGELVGALEFDARLG</sequence>
<evidence type="ECO:0000256" key="12">
    <source>
        <dbReference type="SAM" id="MobiDB-lite"/>
    </source>
</evidence>
<evidence type="ECO:0000259" key="13">
    <source>
        <dbReference type="SMART" id="SM00090"/>
    </source>
</evidence>
<comment type="catalytic activity">
    <reaction evidence="10">
        <text>L-threonyl-[protein] + ATP = O-phospho-L-threonyl-[protein] + ADP + H(+)</text>
        <dbReference type="Rhea" id="RHEA:46608"/>
        <dbReference type="Rhea" id="RHEA-COMP:11060"/>
        <dbReference type="Rhea" id="RHEA-COMP:11605"/>
        <dbReference type="ChEBI" id="CHEBI:15378"/>
        <dbReference type="ChEBI" id="CHEBI:30013"/>
        <dbReference type="ChEBI" id="CHEBI:30616"/>
        <dbReference type="ChEBI" id="CHEBI:61977"/>
        <dbReference type="ChEBI" id="CHEBI:456216"/>
        <dbReference type="EC" id="2.7.11.1"/>
    </reaction>
</comment>
<dbReference type="RefSeq" id="WP_328952658.1">
    <property type="nucleotide sequence ID" value="NZ_CP108110.1"/>
</dbReference>
<evidence type="ECO:0000256" key="3">
    <source>
        <dbReference type="ARBA" id="ARBA00022527"/>
    </source>
</evidence>
<evidence type="ECO:0000256" key="1">
    <source>
        <dbReference type="ARBA" id="ARBA00009196"/>
    </source>
</evidence>
<organism evidence="14 15">
    <name type="scientific">Kitasatospora purpeofusca</name>
    <dbReference type="NCBI Taxonomy" id="67352"/>
    <lineage>
        <taxon>Bacteria</taxon>
        <taxon>Bacillati</taxon>
        <taxon>Actinomycetota</taxon>
        <taxon>Actinomycetes</taxon>
        <taxon>Kitasatosporales</taxon>
        <taxon>Streptomycetaceae</taxon>
        <taxon>Kitasatospora</taxon>
    </lineage>
</organism>
<dbReference type="SMART" id="SM00090">
    <property type="entry name" value="RIO"/>
    <property type="match status" value="1"/>
</dbReference>
<dbReference type="EC" id="2.7.11.1" evidence="2"/>
<dbReference type="SUPFAM" id="SSF56112">
    <property type="entry name" value="Protein kinase-like (PK-like)"/>
    <property type="match status" value="1"/>
</dbReference>
<accession>A0ABZ1TRF5</accession>
<keyword evidence="9" id="KW-0460">Magnesium</keyword>
<dbReference type="EMBL" id="CP108110">
    <property type="protein sequence ID" value="WUQ81581.1"/>
    <property type="molecule type" value="Genomic_DNA"/>
</dbReference>
<keyword evidence="8" id="KW-0067">ATP-binding</keyword>
<dbReference type="Proteomes" id="UP001432222">
    <property type="component" value="Chromosome"/>
</dbReference>
<feature type="compositionally biased region" description="Basic and acidic residues" evidence="12">
    <location>
        <begin position="57"/>
        <end position="77"/>
    </location>
</feature>
<feature type="compositionally biased region" description="Basic residues" evidence="12">
    <location>
        <begin position="14"/>
        <end position="25"/>
    </location>
</feature>
<evidence type="ECO:0000256" key="11">
    <source>
        <dbReference type="ARBA" id="ARBA00048679"/>
    </source>
</evidence>
<dbReference type="InterPro" id="IPR011009">
    <property type="entry name" value="Kinase-like_dom_sf"/>
</dbReference>
<keyword evidence="5" id="KW-0479">Metal-binding</keyword>
<evidence type="ECO:0000256" key="2">
    <source>
        <dbReference type="ARBA" id="ARBA00012513"/>
    </source>
</evidence>
<evidence type="ECO:0000313" key="15">
    <source>
        <dbReference type="Proteomes" id="UP001432222"/>
    </source>
</evidence>